<dbReference type="AlphaFoldDB" id="X1B138"/>
<comment type="caution">
    <text evidence="2">The sequence shown here is derived from an EMBL/GenBank/DDBJ whole genome shotgun (WGS) entry which is preliminary data.</text>
</comment>
<sequence length="233" mass="26483">GRAGQAVQTQKHQMRVAGYDYDRVRAIMDGNVGLDEAEVSYNVEDIYEVSRYAFGSKRKYDITEIGLIPYIRKFINSEFRAYTLIPVFVSRIFRHRNIFVHADSGIEKPEDLRGKRVGTPGYGFSANTWIRGFLLDEYGVKASEMQWIETTESSDGAKLSPKLNRHFLPDDFPLVKGPPGVDESELLLSGGCDALITAITPRAFLEGNPKIKQLFSDIRTAEQDYYRKTRLFP</sequence>
<feature type="non-terminal residue" evidence="2">
    <location>
        <position position="233"/>
    </location>
</feature>
<dbReference type="InterPro" id="IPR015168">
    <property type="entry name" value="SsuA/THI5"/>
</dbReference>
<dbReference type="SUPFAM" id="SSF53850">
    <property type="entry name" value="Periplasmic binding protein-like II"/>
    <property type="match status" value="1"/>
</dbReference>
<evidence type="ECO:0000259" key="1">
    <source>
        <dbReference type="Pfam" id="PF09084"/>
    </source>
</evidence>
<proteinExistence type="predicted"/>
<feature type="domain" description="SsuA/THI5-like" evidence="1">
    <location>
        <begin position="97"/>
        <end position="154"/>
    </location>
</feature>
<organism evidence="2">
    <name type="scientific">marine sediment metagenome</name>
    <dbReference type="NCBI Taxonomy" id="412755"/>
    <lineage>
        <taxon>unclassified sequences</taxon>
        <taxon>metagenomes</taxon>
        <taxon>ecological metagenomes</taxon>
    </lineage>
</organism>
<accession>X1B138</accession>
<dbReference type="EMBL" id="BART01005424">
    <property type="protein sequence ID" value="GAG65741.1"/>
    <property type="molecule type" value="Genomic_DNA"/>
</dbReference>
<protein>
    <recommendedName>
        <fullName evidence="1">SsuA/THI5-like domain-containing protein</fullName>
    </recommendedName>
</protein>
<gene>
    <name evidence="2" type="ORF">S01H4_12641</name>
</gene>
<dbReference type="Pfam" id="PF09084">
    <property type="entry name" value="NMT1"/>
    <property type="match status" value="1"/>
</dbReference>
<dbReference type="Gene3D" id="3.40.190.10">
    <property type="entry name" value="Periplasmic binding protein-like II"/>
    <property type="match status" value="1"/>
</dbReference>
<evidence type="ECO:0000313" key="2">
    <source>
        <dbReference type="EMBL" id="GAG65741.1"/>
    </source>
</evidence>
<feature type="non-terminal residue" evidence="2">
    <location>
        <position position="1"/>
    </location>
</feature>
<reference evidence="2" key="1">
    <citation type="journal article" date="2014" name="Front. Microbiol.">
        <title>High frequency of phylogenetically diverse reductive dehalogenase-homologous genes in deep subseafloor sedimentary metagenomes.</title>
        <authorList>
            <person name="Kawai M."/>
            <person name="Futagami T."/>
            <person name="Toyoda A."/>
            <person name="Takaki Y."/>
            <person name="Nishi S."/>
            <person name="Hori S."/>
            <person name="Arai W."/>
            <person name="Tsubouchi T."/>
            <person name="Morono Y."/>
            <person name="Uchiyama I."/>
            <person name="Ito T."/>
            <person name="Fujiyama A."/>
            <person name="Inagaki F."/>
            <person name="Takami H."/>
        </authorList>
    </citation>
    <scope>NUCLEOTIDE SEQUENCE</scope>
    <source>
        <strain evidence="2">Expedition CK06-06</strain>
    </source>
</reference>
<name>X1B138_9ZZZZ</name>